<accession>A0A9D1KP50</accession>
<reference evidence="7" key="1">
    <citation type="submission" date="2020-10" db="EMBL/GenBank/DDBJ databases">
        <authorList>
            <person name="Gilroy R."/>
        </authorList>
    </citation>
    <scope>NUCLEOTIDE SEQUENCE</scope>
    <source>
        <strain evidence="7">CHK181-108</strain>
    </source>
</reference>
<evidence type="ECO:0000259" key="5">
    <source>
        <dbReference type="Pfam" id="PF01229"/>
    </source>
</evidence>
<dbReference type="InterPro" id="IPR017853">
    <property type="entry name" value="GH"/>
</dbReference>
<dbReference type="PANTHER" id="PTHR12631">
    <property type="entry name" value="ALPHA-L-IDURONIDASE"/>
    <property type="match status" value="1"/>
</dbReference>
<proteinExistence type="inferred from homology"/>
<dbReference type="PANTHER" id="PTHR12631:SF10">
    <property type="entry name" value="BETA-XYLOSIDASE-LIKE PROTEIN-RELATED"/>
    <property type="match status" value="1"/>
</dbReference>
<dbReference type="SUPFAM" id="SSF49344">
    <property type="entry name" value="CBD9-like"/>
    <property type="match status" value="1"/>
</dbReference>
<dbReference type="Gene3D" id="2.60.40.1190">
    <property type="match status" value="1"/>
</dbReference>
<organism evidence="7 8">
    <name type="scientific">Candidatus Ornithomonoglobus intestinigallinarum</name>
    <dbReference type="NCBI Taxonomy" id="2840894"/>
    <lineage>
        <taxon>Bacteria</taxon>
        <taxon>Bacillati</taxon>
        <taxon>Bacillota</taxon>
        <taxon>Clostridia</taxon>
        <taxon>Candidatus Ornithomonoglobus</taxon>
    </lineage>
</organism>
<feature type="signal peptide" evidence="4">
    <location>
        <begin position="1"/>
        <end position="32"/>
    </location>
</feature>
<evidence type="ECO:0000256" key="4">
    <source>
        <dbReference type="SAM" id="SignalP"/>
    </source>
</evidence>
<dbReference type="Gene3D" id="3.20.20.80">
    <property type="entry name" value="Glycosidases"/>
    <property type="match status" value="1"/>
</dbReference>
<protein>
    <recommendedName>
        <fullName evidence="9">Carbohydrate-binding domain-containing protein</fullName>
    </recommendedName>
</protein>
<dbReference type="SUPFAM" id="SSF51445">
    <property type="entry name" value="(Trans)glycosidases"/>
    <property type="match status" value="1"/>
</dbReference>
<dbReference type="AlphaFoldDB" id="A0A9D1KP50"/>
<dbReference type="CDD" id="cd09621">
    <property type="entry name" value="CBM9_like_5"/>
    <property type="match status" value="1"/>
</dbReference>
<dbReference type="Pfam" id="PF01229">
    <property type="entry name" value="Glyco_hydro_39"/>
    <property type="match status" value="1"/>
</dbReference>
<evidence type="ECO:0000256" key="2">
    <source>
        <dbReference type="ARBA" id="ARBA00022801"/>
    </source>
</evidence>
<sequence length="1079" mass="119088">MSKKLSRFKRLAAAASAACMLLCAAAPSLCFADNGKTDEIYSYIDFNGSNIHGLSFSGSEEYREYGGKRGIYISDTAGNKRLDFDISGTFPSKSAAEITVEYYDLGTGYFTITYDSGAGALDAEPVIVENTGTWREYTFYIYDAKMSNGYNGNDFSINLNSSKYGQSRCALTVGNIEMKTGAPRGIEADAYSERAGNIFVEGDDVKLSVELKSTVFEKQSADVEYRLINRKSGAVVWSGTDSAEIGAKAAVTKNITPEFDEYGLFILETECTSEKYHSVSREKLSYSVRCDEPNDTIGTAVHFTERDSGAVAPLIAANGIAYIRDGFLWEDYERRRGVFSFLPEWERYLSDVEKAGLEPLIILGFSNPNYHSGAICVPKTEEELEAFGNYVYKLVSFLGDRCMMYEVWNEPNLQTFSSDQTPEAYFPVLKVAYENVKKANPDALVMGCATAGIDPDWHRTVFEMGGADYMDILSFHFYYLDKKVMNPSVNLYERLKEVDELCEEYNPELKMAITEYGWAVNVYPTSPQMHLEDFLKTEAIFKRIPRIEYSFWYEYQDSGISMYDKERNFGLVEYWERETPYAAKPLYIGTSMYNKVIGNAPLEDYIESDGAYIYRFGENSSGKASLMMWAENTSKYVSLELGCESVTVYDTYGNGKTLYGLDGVFTFMLEDTPVIVEGDILKCEPCEPVLKLTDNGSISAVSGEEHTLSVGAPDNLSVSFTPSDGITITEQNKAGIKYTADTDPGSVGKISIKAESGGKTYFEGAAAVTVVPKAEGTILSLPYLDVFGRTVMCVSVKNNSSEKSISGTVKLTAPSVFTSKLSDAEFSDIKPGASKKCYIYLPSFSRGGHYDMSALVKTDDGESFEVSSAYDRSYAAYTSTPPEIDGVISDGEYDDEYAMQTVAENTVNLFEGANSGEQDLSAVFYVSFDDENFYIAAEVTDDVHYQVEDEANMWRGDGIQFGLCDSSVSPVISSEIGVSLRGSKVQTTGYTNTEYPMRAAVKRTGTKTVYEVAVPIEGVFGSGWELDGKDKIGFSILANDNDGPDARSTQSGRKGWVEYGSGIGSSKNTSLYAELKLTR</sequence>
<dbReference type="GO" id="GO:0016052">
    <property type="term" value="P:carbohydrate catabolic process"/>
    <property type="evidence" value="ECO:0007669"/>
    <property type="project" value="InterPro"/>
</dbReference>
<dbReference type="Proteomes" id="UP000824165">
    <property type="component" value="Unassembled WGS sequence"/>
</dbReference>
<dbReference type="InterPro" id="IPR049166">
    <property type="entry name" value="GH39_cat"/>
</dbReference>
<feature type="domain" description="Carbohydrate-binding" evidence="6">
    <location>
        <begin position="890"/>
        <end position="1077"/>
    </location>
</feature>
<feature type="domain" description="Glycosyl hydrolases family 39 N-terminal catalytic" evidence="5">
    <location>
        <begin position="404"/>
        <end position="503"/>
    </location>
</feature>
<dbReference type="InterPro" id="IPR051923">
    <property type="entry name" value="Glycosyl_Hydrolase_39"/>
</dbReference>
<evidence type="ECO:0000256" key="3">
    <source>
        <dbReference type="ARBA" id="ARBA00023295"/>
    </source>
</evidence>
<dbReference type="GO" id="GO:0004553">
    <property type="term" value="F:hydrolase activity, hydrolyzing O-glycosyl compounds"/>
    <property type="evidence" value="ECO:0007669"/>
    <property type="project" value="InterPro"/>
</dbReference>
<evidence type="ECO:0000313" key="7">
    <source>
        <dbReference type="EMBL" id="HIT84509.1"/>
    </source>
</evidence>
<feature type="chain" id="PRO_5039051360" description="Carbohydrate-binding domain-containing protein" evidence="4">
    <location>
        <begin position="33"/>
        <end position="1079"/>
    </location>
</feature>
<evidence type="ECO:0000256" key="1">
    <source>
        <dbReference type="ARBA" id="ARBA00008875"/>
    </source>
</evidence>
<reference evidence="7" key="2">
    <citation type="journal article" date="2021" name="PeerJ">
        <title>Extensive microbial diversity within the chicken gut microbiome revealed by metagenomics and culture.</title>
        <authorList>
            <person name="Gilroy R."/>
            <person name="Ravi A."/>
            <person name="Getino M."/>
            <person name="Pursley I."/>
            <person name="Horton D.L."/>
            <person name="Alikhan N.F."/>
            <person name="Baker D."/>
            <person name="Gharbi K."/>
            <person name="Hall N."/>
            <person name="Watson M."/>
            <person name="Adriaenssens E.M."/>
            <person name="Foster-Nyarko E."/>
            <person name="Jarju S."/>
            <person name="Secka A."/>
            <person name="Antonio M."/>
            <person name="Oren A."/>
            <person name="Chaudhuri R.R."/>
            <person name="La Ragione R."/>
            <person name="Hildebrand F."/>
            <person name="Pallen M.J."/>
        </authorList>
    </citation>
    <scope>NUCLEOTIDE SEQUENCE</scope>
    <source>
        <strain evidence="7">CHK181-108</strain>
    </source>
</reference>
<keyword evidence="3" id="KW-0326">Glycosidase</keyword>
<comment type="caution">
    <text evidence="7">The sequence shown here is derived from an EMBL/GenBank/DDBJ whole genome shotgun (WGS) entry which is preliminary data.</text>
</comment>
<name>A0A9D1KP50_9FIRM</name>
<keyword evidence="4" id="KW-0732">Signal</keyword>
<evidence type="ECO:0008006" key="9">
    <source>
        <dbReference type="Google" id="ProtNLM"/>
    </source>
</evidence>
<dbReference type="Pfam" id="PF06452">
    <property type="entry name" value="CBM9_1"/>
    <property type="match status" value="1"/>
</dbReference>
<dbReference type="InterPro" id="IPR010502">
    <property type="entry name" value="Carb-bd_dom_fam9"/>
</dbReference>
<evidence type="ECO:0000259" key="6">
    <source>
        <dbReference type="Pfam" id="PF06452"/>
    </source>
</evidence>
<keyword evidence="2" id="KW-0378">Hydrolase</keyword>
<evidence type="ECO:0000313" key="8">
    <source>
        <dbReference type="Proteomes" id="UP000824165"/>
    </source>
</evidence>
<dbReference type="EMBL" id="DVLU01000009">
    <property type="protein sequence ID" value="HIT84509.1"/>
    <property type="molecule type" value="Genomic_DNA"/>
</dbReference>
<dbReference type="GO" id="GO:0030246">
    <property type="term" value="F:carbohydrate binding"/>
    <property type="evidence" value="ECO:0007669"/>
    <property type="project" value="InterPro"/>
</dbReference>
<gene>
    <name evidence="7" type="ORF">IAA60_01255</name>
</gene>
<comment type="similarity">
    <text evidence="1">Belongs to the glycosyl hydrolase 39 family.</text>
</comment>